<dbReference type="EMBL" id="JACYTN010000005">
    <property type="protein sequence ID" value="MBD8498717.1"/>
    <property type="molecule type" value="Genomic_DNA"/>
</dbReference>
<evidence type="ECO:0000256" key="1">
    <source>
        <dbReference type="SAM" id="Coils"/>
    </source>
</evidence>
<dbReference type="Proteomes" id="UP000634529">
    <property type="component" value="Unassembled WGS sequence"/>
</dbReference>
<evidence type="ECO:0008006" key="5">
    <source>
        <dbReference type="Google" id="ProtNLM"/>
    </source>
</evidence>
<proteinExistence type="predicted"/>
<keyword evidence="4" id="KW-1185">Reference proteome</keyword>
<feature type="chain" id="PRO_5045911761" description="Lipoprotein" evidence="2">
    <location>
        <begin position="24"/>
        <end position="213"/>
    </location>
</feature>
<evidence type="ECO:0000256" key="2">
    <source>
        <dbReference type="SAM" id="SignalP"/>
    </source>
</evidence>
<feature type="coiled-coil region" evidence="1">
    <location>
        <begin position="26"/>
        <end position="81"/>
    </location>
</feature>
<accession>A0ABR9AXH6</accession>
<dbReference type="PROSITE" id="PS51257">
    <property type="entry name" value="PROKAR_LIPOPROTEIN"/>
    <property type="match status" value="1"/>
</dbReference>
<evidence type="ECO:0000313" key="3">
    <source>
        <dbReference type="EMBL" id="MBD8498717.1"/>
    </source>
</evidence>
<gene>
    <name evidence="3" type="ORF">IFO66_10445</name>
</gene>
<keyword evidence="2" id="KW-0732">Signal</keyword>
<keyword evidence="1" id="KW-0175">Coiled coil</keyword>
<organism evidence="3 4">
    <name type="scientific">Paenibacillus arenosi</name>
    <dbReference type="NCBI Taxonomy" id="2774142"/>
    <lineage>
        <taxon>Bacteria</taxon>
        <taxon>Bacillati</taxon>
        <taxon>Bacillota</taxon>
        <taxon>Bacilli</taxon>
        <taxon>Bacillales</taxon>
        <taxon>Paenibacillaceae</taxon>
        <taxon>Paenibacillus</taxon>
    </lineage>
</organism>
<reference evidence="3 4" key="1">
    <citation type="submission" date="2020-09" db="EMBL/GenBank/DDBJ databases">
        <title>Paenibacillus sp. CAU 1523 isolated from sand of Haeundae Beach.</title>
        <authorList>
            <person name="Kim W."/>
        </authorList>
    </citation>
    <scope>NUCLEOTIDE SEQUENCE [LARGE SCALE GENOMIC DNA]</scope>
    <source>
        <strain evidence="3 4">CAU 1523</strain>
    </source>
</reference>
<protein>
    <recommendedName>
        <fullName evidence="5">Lipoprotein</fullName>
    </recommendedName>
</protein>
<comment type="caution">
    <text evidence="3">The sequence shown here is derived from an EMBL/GenBank/DDBJ whole genome shotgun (WGS) entry which is preliminary data.</text>
</comment>
<name>A0ABR9AXH6_9BACL</name>
<dbReference type="RefSeq" id="WP_192025070.1">
    <property type="nucleotide sequence ID" value="NZ_JACYTN010000005.1"/>
</dbReference>
<evidence type="ECO:0000313" key="4">
    <source>
        <dbReference type="Proteomes" id="UP000634529"/>
    </source>
</evidence>
<sequence length="213" mass="24432">MRTKKVLLSLICISLFLVGCVSQNEFDQVQNEKKSTEEKLITVEKELESERKKVESQTSELTQVSNENKQLKEKLALYRSESNPSMNTNNHNTTVEEEYINNLLQISDFKAVHMDSWLDGKVPGVVFKIKNKGKKTLSEIEVTVYFTDGKGNNIAEEKYYPVLDSGIGDFKELKPNYTFQLENDRFYSAKLVPKEWKSGNANISITGIKFKEE</sequence>
<feature type="signal peptide" evidence="2">
    <location>
        <begin position="1"/>
        <end position="23"/>
    </location>
</feature>